<organism evidence="1 2">
    <name type="scientific">Armillaria ostoyae</name>
    <name type="common">Armillaria root rot fungus</name>
    <dbReference type="NCBI Taxonomy" id="47428"/>
    <lineage>
        <taxon>Eukaryota</taxon>
        <taxon>Fungi</taxon>
        <taxon>Dikarya</taxon>
        <taxon>Basidiomycota</taxon>
        <taxon>Agaricomycotina</taxon>
        <taxon>Agaricomycetes</taxon>
        <taxon>Agaricomycetidae</taxon>
        <taxon>Agaricales</taxon>
        <taxon>Marasmiineae</taxon>
        <taxon>Physalacriaceae</taxon>
        <taxon>Armillaria</taxon>
    </lineage>
</organism>
<name>A0A284RQM4_ARMOS</name>
<keyword evidence="2" id="KW-1185">Reference proteome</keyword>
<gene>
    <name evidence="1" type="ORF">ARMOST_14468</name>
</gene>
<sequence length="69" mass="7690">MERARPRSDGGGNKVMRRRMVTDGDRFVVVVYVTSSNLFSSDHGMAAELSDRVVLVAGQYLIENDTELN</sequence>
<accession>A0A284RQM4</accession>
<dbReference type="AlphaFoldDB" id="A0A284RQM4"/>
<dbReference type="EMBL" id="FUEG01000013">
    <property type="protein sequence ID" value="SJL11067.1"/>
    <property type="molecule type" value="Genomic_DNA"/>
</dbReference>
<reference evidence="2" key="1">
    <citation type="journal article" date="2017" name="Nat. Ecol. Evol.">
        <title>Genome expansion and lineage-specific genetic innovations in the forest pathogenic fungi Armillaria.</title>
        <authorList>
            <person name="Sipos G."/>
            <person name="Prasanna A.N."/>
            <person name="Walter M.C."/>
            <person name="O'Connor E."/>
            <person name="Balint B."/>
            <person name="Krizsan K."/>
            <person name="Kiss B."/>
            <person name="Hess J."/>
            <person name="Varga T."/>
            <person name="Slot J."/>
            <person name="Riley R."/>
            <person name="Boka B."/>
            <person name="Rigling D."/>
            <person name="Barry K."/>
            <person name="Lee J."/>
            <person name="Mihaltcheva S."/>
            <person name="LaButti K."/>
            <person name="Lipzen A."/>
            <person name="Waldron R."/>
            <person name="Moloney N.M."/>
            <person name="Sperisen C."/>
            <person name="Kredics L."/>
            <person name="Vagvoelgyi C."/>
            <person name="Patrignani A."/>
            <person name="Fitzpatrick D."/>
            <person name="Nagy I."/>
            <person name="Doyle S."/>
            <person name="Anderson J.B."/>
            <person name="Grigoriev I.V."/>
            <person name="Gueldener U."/>
            <person name="Muensterkoetter M."/>
            <person name="Nagy L.G."/>
        </authorList>
    </citation>
    <scope>NUCLEOTIDE SEQUENCE [LARGE SCALE GENOMIC DNA]</scope>
    <source>
        <strain evidence="2">C18/9</strain>
    </source>
</reference>
<protein>
    <submittedName>
        <fullName evidence="1">Uncharacterized protein</fullName>
    </submittedName>
</protein>
<dbReference type="Proteomes" id="UP000219338">
    <property type="component" value="Unassembled WGS sequence"/>
</dbReference>
<dbReference type="OrthoDB" id="10589799at2759"/>
<evidence type="ECO:0000313" key="1">
    <source>
        <dbReference type="EMBL" id="SJL11067.1"/>
    </source>
</evidence>
<evidence type="ECO:0000313" key="2">
    <source>
        <dbReference type="Proteomes" id="UP000219338"/>
    </source>
</evidence>
<proteinExistence type="predicted"/>